<dbReference type="InterPro" id="IPR009192">
    <property type="entry name" value="Diol/glycerol_deHydtase_re_ssu"/>
</dbReference>
<reference evidence="1 2" key="1">
    <citation type="submission" date="2023-03" db="EMBL/GenBank/DDBJ databases">
        <title>Complete genome sequence of Tepidibacter sp. SWIR-1, isolated from a deep-sea hydrothermal vent.</title>
        <authorList>
            <person name="Li X."/>
        </authorList>
    </citation>
    <scope>NUCLEOTIDE SEQUENCE [LARGE SCALE GENOMIC DNA]</scope>
    <source>
        <strain evidence="1 2">SWIR-1</strain>
    </source>
</reference>
<dbReference type="PIRSF" id="PIRSF011503">
    <property type="entry name" value="DdrB_PduH"/>
    <property type="match status" value="1"/>
</dbReference>
<organism evidence="1 2">
    <name type="scientific">Tepidibacter hydrothermalis</name>
    <dbReference type="NCBI Taxonomy" id="3036126"/>
    <lineage>
        <taxon>Bacteria</taxon>
        <taxon>Bacillati</taxon>
        <taxon>Bacillota</taxon>
        <taxon>Clostridia</taxon>
        <taxon>Peptostreptococcales</taxon>
        <taxon>Peptostreptococcaceae</taxon>
        <taxon>Tepidibacter</taxon>
    </lineage>
</organism>
<evidence type="ECO:0000313" key="2">
    <source>
        <dbReference type="Proteomes" id="UP001222800"/>
    </source>
</evidence>
<name>A0ABY8EDD1_9FIRM</name>
<dbReference type="EMBL" id="CP120733">
    <property type="protein sequence ID" value="WFD10943.1"/>
    <property type="molecule type" value="Genomic_DNA"/>
</dbReference>
<dbReference type="InterPro" id="IPR010254">
    <property type="entry name" value="B12-dep_deHydtase_bsu"/>
</dbReference>
<dbReference type="Gene3D" id="3.40.50.10150">
    <property type="entry name" value="B12-dependent dehydatase associated subunit"/>
    <property type="match status" value="1"/>
</dbReference>
<protein>
    <submittedName>
        <fullName evidence="1">Glycerol dehydratase reactivase beta/small subunit family protein</fullName>
    </submittedName>
</protein>
<dbReference type="Pfam" id="PF02288">
    <property type="entry name" value="Dehydratase_MU"/>
    <property type="match status" value="1"/>
</dbReference>
<dbReference type="Proteomes" id="UP001222800">
    <property type="component" value="Chromosome"/>
</dbReference>
<dbReference type="InterPro" id="IPR003208">
    <property type="entry name" value="Dehydtase/Dehydtase_re"/>
</dbReference>
<proteinExistence type="predicted"/>
<dbReference type="SUPFAM" id="SSF52968">
    <property type="entry name" value="B12-dependent dehydatase associated subunit"/>
    <property type="match status" value="1"/>
</dbReference>
<sequence length="131" mass="14800">MKYYKYEKPSIYIYHSSEIKDISIFNDVLFGIEEEGIPYEVKEKKESNSLELSYNAAQDSRLAVGIGVDKTGNIAMTFNKLKKGETLFVTNLSFGEDNLRSLGANAGRLVKDISFKQILENDLFIDKIGCL</sequence>
<gene>
    <name evidence="1" type="ORF">P4S50_02390</name>
</gene>
<keyword evidence="2" id="KW-1185">Reference proteome</keyword>
<accession>A0ABY8EDD1</accession>
<evidence type="ECO:0000313" key="1">
    <source>
        <dbReference type="EMBL" id="WFD10943.1"/>
    </source>
</evidence>
<dbReference type="RefSeq" id="WP_277732908.1">
    <property type="nucleotide sequence ID" value="NZ_CP120733.1"/>
</dbReference>